<dbReference type="InterPro" id="IPR001356">
    <property type="entry name" value="HD"/>
</dbReference>
<dbReference type="OMA" id="QANHYIV"/>
<dbReference type="CDD" id="cd00086">
    <property type="entry name" value="homeodomain"/>
    <property type="match status" value="1"/>
</dbReference>
<feature type="DNA-binding region" description="Homeobox" evidence="5">
    <location>
        <begin position="3"/>
        <end position="59"/>
    </location>
</feature>
<keyword evidence="3 5" id="KW-0371">Homeobox</keyword>
<evidence type="ECO:0000259" key="7">
    <source>
        <dbReference type="PROSITE" id="PS50071"/>
    </source>
</evidence>
<dbReference type="Pfam" id="PF00046">
    <property type="entry name" value="Homeodomain"/>
    <property type="match status" value="1"/>
</dbReference>
<dbReference type="CTD" id="20195993"/>
<dbReference type="GeneID" id="20195993"/>
<dbReference type="InterPro" id="IPR020479">
    <property type="entry name" value="HD_metazoa"/>
</dbReference>
<dbReference type="EMBL" id="KB097144">
    <property type="protein sequence ID" value="ESN98579.1"/>
    <property type="molecule type" value="Genomic_DNA"/>
</dbReference>
<keyword evidence="10" id="KW-1185">Reference proteome</keyword>
<gene>
    <name evidence="9" type="primary">20195993</name>
    <name evidence="8" type="ORF">HELRODRAFT_127374</name>
</gene>
<dbReference type="PROSITE" id="PS00027">
    <property type="entry name" value="HOMEOBOX_1"/>
    <property type="match status" value="1"/>
</dbReference>
<dbReference type="GO" id="GO:0000981">
    <property type="term" value="F:DNA-binding transcription factor activity, RNA polymerase II-specific"/>
    <property type="evidence" value="ECO:0007669"/>
    <property type="project" value="InterPro"/>
</dbReference>
<keyword evidence="2 5" id="KW-0238">DNA-binding</keyword>
<sequence length="65" mass="7812">RRSRTAFTCDQLNSLEKKFSANRYLSVNERLKVALSLKLTETQVKIWFQNRRTKWKKQNPGRDIN</sequence>
<dbReference type="InterPro" id="IPR009057">
    <property type="entry name" value="Homeodomain-like_sf"/>
</dbReference>
<dbReference type="PROSITE" id="PS50071">
    <property type="entry name" value="HOMEOBOX_2"/>
    <property type="match status" value="1"/>
</dbReference>
<dbReference type="KEGG" id="hro:HELRODRAFT_127374"/>
<evidence type="ECO:0000256" key="5">
    <source>
        <dbReference type="PROSITE-ProRule" id="PRU00108"/>
    </source>
</evidence>
<dbReference type="PANTHER" id="PTHR24333:SF5">
    <property type="entry name" value="VENT HOMEOBOX"/>
    <property type="match status" value="1"/>
</dbReference>
<dbReference type="InterPro" id="IPR017970">
    <property type="entry name" value="Homeobox_CS"/>
</dbReference>
<dbReference type="OrthoDB" id="6159439at2759"/>
<dbReference type="SUPFAM" id="SSF46689">
    <property type="entry name" value="Homeodomain-like"/>
    <property type="match status" value="1"/>
</dbReference>
<dbReference type="InterPro" id="IPR050848">
    <property type="entry name" value="Homeobox_TF"/>
</dbReference>
<dbReference type="HOGENOM" id="CLU_049543_10_0_1"/>
<evidence type="ECO:0000256" key="1">
    <source>
        <dbReference type="ARBA" id="ARBA00004123"/>
    </source>
</evidence>
<dbReference type="RefSeq" id="XP_009023513.1">
    <property type="nucleotide sequence ID" value="XM_009025265.1"/>
</dbReference>
<organism evidence="9 10">
    <name type="scientific">Helobdella robusta</name>
    <name type="common">Californian leech</name>
    <dbReference type="NCBI Taxonomy" id="6412"/>
    <lineage>
        <taxon>Eukaryota</taxon>
        <taxon>Metazoa</taxon>
        <taxon>Spiralia</taxon>
        <taxon>Lophotrochozoa</taxon>
        <taxon>Annelida</taxon>
        <taxon>Clitellata</taxon>
        <taxon>Hirudinea</taxon>
        <taxon>Rhynchobdellida</taxon>
        <taxon>Glossiphoniidae</taxon>
        <taxon>Helobdella</taxon>
    </lineage>
</organism>
<keyword evidence="4 5" id="KW-0539">Nucleus</keyword>
<dbReference type="Gene3D" id="1.10.10.60">
    <property type="entry name" value="Homeodomain-like"/>
    <property type="match status" value="1"/>
</dbReference>
<dbReference type="EnsemblMetazoa" id="HelroT127374">
    <property type="protein sequence ID" value="HelroP127374"/>
    <property type="gene ID" value="HelroG127374"/>
</dbReference>
<dbReference type="Proteomes" id="UP000015101">
    <property type="component" value="Unassembled WGS sequence"/>
</dbReference>
<feature type="domain" description="Homeobox" evidence="7">
    <location>
        <begin position="1"/>
        <end position="58"/>
    </location>
</feature>
<dbReference type="PANTHER" id="PTHR24333">
    <property type="entry name" value="HOMEO BOX HB9 LIKE A-RELATED"/>
    <property type="match status" value="1"/>
</dbReference>
<reference evidence="10" key="1">
    <citation type="submission" date="2012-12" db="EMBL/GenBank/DDBJ databases">
        <authorList>
            <person name="Hellsten U."/>
            <person name="Grimwood J."/>
            <person name="Chapman J.A."/>
            <person name="Shapiro H."/>
            <person name="Aerts A."/>
            <person name="Otillar R.P."/>
            <person name="Terry A.Y."/>
            <person name="Boore J.L."/>
            <person name="Simakov O."/>
            <person name="Marletaz F."/>
            <person name="Cho S.-J."/>
            <person name="Edsinger-Gonzales E."/>
            <person name="Havlak P."/>
            <person name="Kuo D.-H."/>
            <person name="Larsson T."/>
            <person name="Lv J."/>
            <person name="Arendt D."/>
            <person name="Savage R."/>
            <person name="Osoegawa K."/>
            <person name="de Jong P."/>
            <person name="Lindberg D.R."/>
            <person name="Seaver E.C."/>
            <person name="Weisblat D.A."/>
            <person name="Putnam N.H."/>
            <person name="Grigoriev I.V."/>
            <person name="Rokhsar D.S."/>
        </authorList>
    </citation>
    <scope>NUCLEOTIDE SEQUENCE</scope>
</reference>
<evidence type="ECO:0000256" key="6">
    <source>
        <dbReference type="RuleBase" id="RU000682"/>
    </source>
</evidence>
<dbReference type="eggNOG" id="KOG0488">
    <property type="taxonomic scope" value="Eukaryota"/>
</dbReference>
<evidence type="ECO:0000313" key="10">
    <source>
        <dbReference type="Proteomes" id="UP000015101"/>
    </source>
</evidence>
<dbReference type="GO" id="GO:0005634">
    <property type="term" value="C:nucleus"/>
    <property type="evidence" value="ECO:0007669"/>
    <property type="project" value="UniProtKB-SubCell"/>
</dbReference>
<evidence type="ECO:0000313" key="8">
    <source>
        <dbReference type="EMBL" id="ESN98579.1"/>
    </source>
</evidence>
<evidence type="ECO:0000256" key="2">
    <source>
        <dbReference type="ARBA" id="ARBA00023125"/>
    </source>
</evidence>
<dbReference type="EMBL" id="AMQM01005920">
    <property type="status" value="NOT_ANNOTATED_CDS"/>
    <property type="molecule type" value="Genomic_DNA"/>
</dbReference>
<comment type="subcellular location">
    <subcellularLocation>
        <location evidence="1 5 6">Nucleus</location>
    </subcellularLocation>
</comment>
<evidence type="ECO:0000313" key="9">
    <source>
        <dbReference type="EnsemblMetazoa" id="HelroP127374"/>
    </source>
</evidence>
<dbReference type="SMART" id="SM00389">
    <property type="entry name" value="HOX"/>
    <property type="match status" value="1"/>
</dbReference>
<protein>
    <recommendedName>
        <fullName evidence="7">Homeobox domain-containing protein</fullName>
    </recommendedName>
</protein>
<accession>T1EHE3</accession>
<evidence type="ECO:0000256" key="3">
    <source>
        <dbReference type="ARBA" id="ARBA00023155"/>
    </source>
</evidence>
<proteinExistence type="predicted"/>
<dbReference type="GO" id="GO:0003677">
    <property type="term" value="F:DNA binding"/>
    <property type="evidence" value="ECO:0007669"/>
    <property type="project" value="UniProtKB-UniRule"/>
</dbReference>
<name>T1EHE3_HELRO</name>
<dbReference type="PRINTS" id="PR00024">
    <property type="entry name" value="HOMEOBOX"/>
</dbReference>
<evidence type="ECO:0000256" key="4">
    <source>
        <dbReference type="ARBA" id="ARBA00023242"/>
    </source>
</evidence>
<dbReference type="AlphaFoldDB" id="T1EHE3"/>
<dbReference type="InParanoid" id="T1EHE3"/>
<reference evidence="9" key="3">
    <citation type="submission" date="2015-06" db="UniProtKB">
        <authorList>
            <consortium name="EnsemblMetazoa"/>
        </authorList>
    </citation>
    <scope>IDENTIFICATION</scope>
</reference>
<reference evidence="8 10" key="2">
    <citation type="journal article" date="2013" name="Nature">
        <title>Insights into bilaterian evolution from three spiralian genomes.</title>
        <authorList>
            <person name="Simakov O."/>
            <person name="Marletaz F."/>
            <person name="Cho S.J."/>
            <person name="Edsinger-Gonzales E."/>
            <person name="Havlak P."/>
            <person name="Hellsten U."/>
            <person name="Kuo D.H."/>
            <person name="Larsson T."/>
            <person name="Lv J."/>
            <person name="Arendt D."/>
            <person name="Savage R."/>
            <person name="Osoegawa K."/>
            <person name="de Jong P."/>
            <person name="Grimwood J."/>
            <person name="Chapman J.A."/>
            <person name="Shapiro H."/>
            <person name="Aerts A."/>
            <person name="Otillar R.P."/>
            <person name="Terry A.Y."/>
            <person name="Boore J.L."/>
            <person name="Grigoriev I.V."/>
            <person name="Lindberg D.R."/>
            <person name="Seaver E.C."/>
            <person name="Weisblat D.A."/>
            <person name="Putnam N.H."/>
            <person name="Rokhsar D.S."/>
        </authorList>
    </citation>
    <scope>NUCLEOTIDE SEQUENCE</scope>
</reference>